<feature type="region of interest" description="Disordered" evidence="1">
    <location>
        <begin position="61"/>
        <end position="93"/>
    </location>
</feature>
<dbReference type="GeneID" id="89946500"/>
<dbReference type="RefSeq" id="XP_064681854.1">
    <property type="nucleotide sequence ID" value="XM_064822168.1"/>
</dbReference>
<keyword evidence="3" id="KW-1185">Reference proteome</keyword>
<dbReference type="AlphaFoldDB" id="A0AAN7DE76"/>
<proteinExistence type="predicted"/>
<organism evidence="2 3">
    <name type="scientific">Mucor velutinosus</name>
    <dbReference type="NCBI Taxonomy" id="708070"/>
    <lineage>
        <taxon>Eukaryota</taxon>
        <taxon>Fungi</taxon>
        <taxon>Fungi incertae sedis</taxon>
        <taxon>Mucoromycota</taxon>
        <taxon>Mucoromycotina</taxon>
        <taxon>Mucoromycetes</taxon>
        <taxon>Mucorales</taxon>
        <taxon>Mucorineae</taxon>
        <taxon>Mucoraceae</taxon>
        <taxon>Mucor</taxon>
    </lineage>
</organism>
<evidence type="ECO:0000313" key="2">
    <source>
        <dbReference type="EMBL" id="KAK4515188.1"/>
    </source>
</evidence>
<evidence type="ECO:0000313" key="3">
    <source>
        <dbReference type="Proteomes" id="UP001304243"/>
    </source>
</evidence>
<name>A0AAN7DE76_9FUNG</name>
<dbReference type="EMBL" id="JASEJX010000015">
    <property type="protein sequence ID" value="KAK4515188.1"/>
    <property type="molecule type" value="Genomic_DNA"/>
</dbReference>
<accession>A0AAN7DE76</accession>
<reference evidence="2 3" key="1">
    <citation type="submission" date="2022-11" db="EMBL/GenBank/DDBJ databases">
        <title>Mucor velutinosus strain NIH1002 WGS.</title>
        <authorList>
            <person name="Subramanian P."/>
            <person name="Mullikin J.C."/>
            <person name="Segre J.A."/>
            <person name="Zelazny A.M."/>
        </authorList>
    </citation>
    <scope>NUCLEOTIDE SEQUENCE [LARGE SCALE GENOMIC DNA]</scope>
    <source>
        <strain evidence="2 3">NIH1002</strain>
    </source>
</reference>
<dbReference type="Proteomes" id="UP001304243">
    <property type="component" value="Unassembled WGS sequence"/>
</dbReference>
<comment type="caution">
    <text evidence="2">The sequence shown here is derived from an EMBL/GenBank/DDBJ whole genome shotgun (WGS) entry which is preliminary data.</text>
</comment>
<sequence length="93" mass="10220">MEDTTVKLSVDLSSRVLQQFNKFSHKANITIDIGPNLMLAIKYLAGSLILFKTIDAISSAFPRDNKKSSSSSSSSSKTTKEEKARNSPKVIKQ</sequence>
<evidence type="ECO:0000256" key="1">
    <source>
        <dbReference type="SAM" id="MobiDB-lite"/>
    </source>
</evidence>
<feature type="compositionally biased region" description="Low complexity" evidence="1">
    <location>
        <begin position="68"/>
        <end position="77"/>
    </location>
</feature>
<gene>
    <name evidence="2" type="ORF">ATC70_002798</name>
</gene>
<protein>
    <submittedName>
        <fullName evidence="2">Uncharacterized protein</fullName>
    </submittedName>
</protein>